<dbReference type="InterPro" id="IPR004378">
    <property type="entry name" value="F420H2_quin_Rdtase"/>
</dbReference>
<dbReference type="InterPro" id="IPR012312">
    <property type="entry name" value="Hemerythrin-like"/>
</dbReference>
<accession>A0A2N3VHK5</accession>
<evidence type="ECO:0000256" key="2">
    <source>
        <dbReference type="ARBA" id="ARBA00049106"/>
    </source>
</evidence>
<dbReference type="GO" id="GO:0016491">
    <property type="term" value="F:oxidoreductase activity"/>
    <property type="evidence" value="ECO:0007669"/>
    <property type="project" value="InterPro"/>
</dbReference>
<dbReference type="EMBL" id="PJMW01000002">
    <property type="protein sequence ID" value="PKV81094.1"/>
    <property type="molecule type" value="Genomic_DNA"/>
</dbReference>
<name>A0A2N3VHK5_9NOCA</name>
<keyword evidence="5" id="KW-1185">Reference proteome</keyword>
<comment type="catalytic activity">
    <reaction evidence="2">
        <text>oxidized coenzyme F420-(gamma-L-Glu)(n) + a quinol + H(+) = reduced coenzyme F420-(gamma-L-Glu)(n) + a quinone</text>
        <dbReference type="Rhea" id="RHEA:39663"/>
        <dbReference type="Rhea" id="RHEA-COMP:12939"/>
        <dbReference type="Rhea" id="RHEA-COMP:14378"/>
        <dbReference type="ChEBI" id="CHEBI:15378"/>
        <dbReference type="ChEBI" id="CHEBI:24646"/>
        <dbReference type="ChEBI" id="CHEBI:132124"/>
        <dbReference type="ChEBI" id="CHEBI:133980"/>
        <dbReference type="ChEBI" id="CHEBI:139511"/>
    </reaction>
</comment>
<dbReference type="Gene3D" id="1.20.120.520">
    <property type="entry name" value="nmb1532 protein domain like"/>
    <property type="match status" value="1"/>
</dbReference>
<organism evidence="4 5">
    <name type="scientific">Nocardia fluminea</name>
    <dbReference type="NCBI Taxonomy" id="134984"/>
    <lineage>
        <taxon>Bacteria</taxon>
        <taxon>Bacillati</taxon>
        <taxon>Actinomycetota</taxon>
        <taxon>Actinomycetes</taxon>
        <taxon>Mycobacteriales</taxon>
        <taxon>Nocardiaceae</taxon>
        <taxon>Nocardia</taxon>
    </lineage>
</organism>
<dbReference type="Proteomes" id="UP000233766">
    <property type="component" value="Unassembled WGS sequence"/>
</dbReference>
<comment type="similarity">
    <text evidence="1">Belongs to the F420H(2)-dependent quinone reductase family.</text>
</comment>
<dbReference type="GO" id="GO:0005886">
    <property type="term" value="C:plasma membrane"/>
    <property type="evidence" value="ECO:0007669"/>
    <property type="project" value="TreeGrafter"/>
</dbReference>
<comment type="caution">
    <text evidence="4">The sequence shown here is derived from an EMBL/GenBank/DDBJ whole genome shotgun (WGS) entry which is preliminary data.</text>
</comment>
<evidence type="ECO:0000313" key="4">
    <source>
        <dbReference type="EMBL" id="PKV81094.1"/>
    </source>
</evidence>
<protein>
    <submittedName>
        <fullName evidence="4">Deazaflavin-dependent oxidoreductase (Nitroreductase family)</fullName>
    </submittedName>
</protein>
<dbReference type="NCBIfam" id="TIGR00026">
    <property type="entry name" value="hi_GC_TIGR00026"/>
    <property type="match status" value="1"/>
</dbReference>
<feature type="domain" description="Hemerythrin-like" evidence="3">
    <location>
        <begin position="157"/>
        <end position="297"/>
    </location>
</feature>
<sequence>MHESESFSAVNDFQHRVIDEFRSNAGVVGGPFQGSSLLLLTTVGARSRRRHTTPLGYLDIDGKRLVVASAGGADRNPAWLHNLRAHPVVRVEVGSETYPATTAELSGAVRDRFWEAVVRKHAGYGSYQQMTARVIPLVEILPLPSRQGLDRVRGMGDFMHEVHQWLSAELDLVIAQVDAIIATADVVTPMTLPPRTLHAEMLERCVTFCGALERHHMGEDFGAFPMVAKAFPALASTLEKLRAEHVVVAEINALIRELLAGYTPGTSDPRELRVELHGLIARLREHFAFEEHTILDALNAVADAPPSPNPPAPDADSGQ</sequence>
<dbReference type="CDD" id="cd12108">
    <property type="entry name" value="Hr-like"/>
    <property type="match status" value="1"/>
</dbReference>
<evidence type="ECO:0000313" key="5">
    <source>
        <dbReference type="Proteomes" id="UP000233766"/>
    </source>
</evidence>
<dbReference type="Pfam" id="PF04075">
    <property type="entry name" value="F420H2_quin_red"/>
    <property type="match status" value="1"/>
</dbReference>
<dbReference type="AlphaFoldDB" id="A0A2N3VHK5"/>
<gene>
    <name evidence="4" type="ORF">ATK86_5548</name>
</gene>
<dbReference type="RefSeq" id="WP_101466909.1">
    <property type="nucleotide sequence ID" value="NZ_PJMW01000002.1"/>
</dbReference>
<dbReference type="GO" id="GO:0070967">
    <property type="term" value="F:coenzyme F420 binding"/>
    <property type="evidence" value="ECO:0007669"/>
    <property type="project" value="TreeGrafter"/>
</dbReference>
<dbReference type="Gene3D" id="2.30.110.10">
    <property type="entry name" value="Electron Transport, Fmn-binding Protein, Chain A"/>
    <property type="match status" value="1"/>
</dbReference>
<dbReference type="PANTHER" id="PTHR39428">
    <property type="entry name" value="F420H(2)-DEPENDENT QUINONE REDUCTASE RV1261C"/>
    <property type="match status" value="1"/>
</dbReference>
<dbReference type="OrthoDB" id="8225825at2"/>
<dbReference type="PANTHER" id="PTHR39428:SF1">
    <property type="entry name" value="F420H(2)-DEPENDENT QUINONE REDUCTASE RV1261C"/>
    <property type="match status" value="1"/>
</dbReference>
<evidence type="ECO:0000259" key="3">
    <source>
        <dbReference type="Pfam" id="PF01814"/>
    </source>
</evidence>
<dbReference type="Pfam" id="PF01814">
    <property type="entry name" value="Hemerythrin"/>
    <property type="match status" value="1"/>
</dbReference>
<proteinExistence type="inferred from homology"/>
<dbReference type="InterPro" id="IPR012349">
    <property type="entry name" value="Split_barrel_FMN-bd"/>
</dbReference>
<evidence type="ECO:0000256" key="1">
    <source>
        <dbReference type="ARBA" id="ARBA00008710"/>
    </source>
</evidence>
<reference evidence="4 5" key="1">
    <citation type="submission" date="2017-12" db="EMBL/GenBank/DDBJ databases">
        <title>Sequencing the genomes of 1000 Actinobacteria strains.</title>
        <authorList>
            <person name="Klenk H.-P."/>
        </authorList>
    </citation>
    <scope>NUCLEOTIDE SEQUENCE [LARGE SCALE GENOMIC DNA]</scope>
    <source>
        <strain evidence="4 5">DSM 44489</strain>
    </source>
</reference>